<evidence type="ECO:0000259" key="7">
    <source>
        <dbReference type="PROSITE" id="PS50109"/>
    </source>
</evidence>
<dbReference type="SMART" id="SM00387">
    <property type="entry name" value="HATPase_c"/>
    <property type="match status" value="1"/>
</dbReference>
<proteinExistence type="predicted"/>
<dbReference type="InterPro" id="IPR004358">
    <property type="entry name" value="Sig_transdc_His_kin-like_C"/>
</dbReference>
<gene>
    <name evidence="8" type="ORF">ACFQRB_16265</name>
</gene>
<evidence type="ECO:0000256" key="5">
    <source>
        <dbReference type="ARBA" id="ARBA00023012"/>
    </source>
</evidence>
<dbReference type="Gene3D" id="3.30.565.10">
    <property type="entry name" value="Histidine kinase-like ATPase, C-terminal domain"/>
    <property type="match status" value="1"/>
</dbReference>
<dbReference type="GO" id="GO:0000160">
    <property type="term" value="P:phosphorelay signal transduction system"/>
    <property type="evidence" value="ECO:0007669"/>
    <property type="project" value="UniProtKB-KW"/>
</dbReference>
<comment type="catalytic activity">
    <reaction evidence="1">
        <text>ATP + protein L-histidine = ADP + protein N-phospho-L-histidine.</text>
        <dbReference type="EC" id="2.7.13.3"/>
    </reaction>
</comment>
<keyword evidence="3" id="KW-0808">Transferase</keyword>
<sequence>METDDASLSVDADDLVSADSQRLAQAFENLFRNAVEHGGADADATVGSSPSGFYVADTGPGIPEADRDTVFDPGVTTDHGGTGVGLAIVSAVAAGHGWTVSAGEGAAGGASTSRPGSRRRPT</sequence>
<protein>
    <recommendedName>
        <fullName evidence="2">histidine kinase</fullName>
        <ecNumber evidence="2">2.7.13.3</ecNumber>
    </recommendedName>
</protein>
<dbReference type="PROSITE" id="PS50109">
    <property type="entry name" value="HIS_KIN"/>
    <property type="match status" value="1"/>
</dbReference>
<dbReference type="SUPFAM" id="SSF55874">
    <property type="entry name" value="ATPase domain of HSP90 chaperone/DNA topoisomerase II/histidine kinase"/>
    <property type="match status" value="1"/>
</dbReference>
<reference evidence="8 9" key="1">
    <citation type="journal article" date="2019" name="Int. J. Syst. Evol. Microbiol.">
        <title>The Global Catalogue of Microorganisms (GCM) 10K type strain sequencing project: providing services to taxonomists for standard genome sequencing and annotation.</title>
        <authorList>
            <consortium name="The Broad Institute Genomics Platform"/>
            <consortium name="The Broad Institute Genome Sequencing Center for Infectious Disease"/>
            <person name="Wu L."/>
            <person name="Ma J."/>
        </authorList>
    </citation>
    <scope>NUCLEOTIDE SEQUENCE [LARGE SCALE GENOMIC DNA]</scope>
    <source>
        <strain evidence="8 9">DT92</strain>
    </source>
</reference>
<name>A0ABD5XR81_9EURY</name>
<dbReference type="GO" id="GO:0004673">
    <property type="term" value="F:protein histidine kinase activity"/>
    <property type="evidence" value="ECO:0007669"/>
    <property type="project" value="UniProtKB-EC"/>
</dbReference>
<evidence type="ECO:0000256" key="4">
    <source>
        <dbReference type="ARBA" id="ARBA00022777"/>
    </source>
</evidence>
<dbReference type="PANTHER" id="PTHR43711:SF1">
    <property type="entry name" value="HISTIDINE KINASE 1"/>
    <property type="match status" value="1"/>
</dbReference>
<evidence type="ECO:0000256" key="1">
    <source>
        <dbReference type="ARBA" id="ARBA00000085"/>
    </source>
</evidence>
<evidence type="ECO:0000256" key="2">
    <source>
        <dbReference type="ARBA" id="ARBA00012438"/>
    </source>
</evidence>
<dbReference type="PANTHER" id="PTHR43711">
    <property type="entry name" value="TWO-COMPONENT HISTIDINE KINASE"/>
    <property type="match status" value="1"/>
</dbReference>
<keyword evidence="4 8" id="KW-0418">Kinase</keyword>
<dbReference type="Proteomes" id="UP001596368">
    <property type="component" value="Unassembled WGS sequence"/>
</dbReference>
<dbReference type="RefSeq" id="WP_284014804.1">
    <property type="nucleotide sequence ID" value="NZ_CP126157.1"/>
</dbReference>
<dbReference type="GeneID" id="81123350"/>
<dbReference type="InterPro" id="IPR050736">
    <property type="entry name" value="Sensor_HK_Regulatory"/>
</dbReference>
<dbReference type="AlphaFoldDB" id="A0ABD5XR81"/>
<evidence type="ECO:0000313" key="9">
    <source>
        <dbReference type="Proteomes" id="UP001596368"/>
    </source>
</evidence>
<dbReference type="EC" id="2.7.13.3" evidence="2"/>
<evidence type="ECO:0000256" key="3">
    <source>
        <dbReference type="ARBA" id="ARBA00022679"/>
    </source>
</evidence>
<keyword evidence="5" id="KW-0902">Two-component regulatory system</keyword>
<dbReference type="InterPro" id="IPR003594">
    <property type="entry name" value="HATPase_dom"/>
</dbReference>
<dbReference type="EMBL" id="JBHSZG010000002">
    <property type="protein sequence ID" value="MFC7137579.1"/>
    <property type="molecule type" value="Genomic_DNA"/>
</dbReference>
<accession>A0ABD5XR81</accession>
<comment type="caution">
    <text evidence="8">The sequence shown here is derived from an EMBL/GenBank/DDBJ whole genome shotgun (WGS) entry which is preliminary data.</text>
</comment>
<dbReference type="InterPro" id="IPR005467">
    <property type="entry name" value="His_kinase_dom"/>
</dbReference>
<dbReference type="PRINTS" id="PR00344">
    <property type="entry name" value="BCTRLSENSOR"/>
</dbReference>
<dbReference type="InterPro" id="IPR036890">
    <property type="entry name" value="HATPase_C_sf"/>
</dbReference>
<evidence type="ECO:0000313" key="8">
    <source>
        <dbReference type="EMBL" id="MFC7137579.1"/>
    </source>
</evidence>
<organism evidence="8 9">
    <name type="scientific">Halobaculum litoreum</name>
    <dbReference type="NCBI Taxonomy" id="3031998"/>
    <lineage>
        <taxon>Archaea</taxon>
        <taxon>Methanobacteriati</taxon>
        <taxon>Methanobacteriota</taxon>
        <taxon>Stenosarchaea group</taxon>
        <taxon>Halobacteria</taxon>
        <taxon>Halobacteriales</taxon>
        <taxon>Haloferacaceae</taxon>
        <taxon>Halobaculum</taxon>
    </lineage>
</organism>
<feature type="domain" description="Histidine kinase" evidence="7">
    <location>
        <begin position="1"/>
        <end position="104"/>
    </location>
</feature>
<keyword evidence="9" id="KW-1185">Reference proteome</keyword>
<feature type="region of interest" description="Disordered" evidence="6">
    <location>
        <begin position="100"/>
        <end position="122"/>
    </location>
</feature>
<evidence type="ECO:0000256" key="6">
    <source>
        <dbReference type="SAM" id="MobiDB-lite"/>
    </source>
</evidence>
<dbReference type="Pfam" id="PF02518">
    <property type="entry name" value="HATPase_c"/>
    <property type="match status" value="1"/>
</dbReference>